<dbReference type="OrthoDB" id="64188at2"/>
<dbReference type="AlphaFoldDB" id="A0A845L9W4"/>
<dbReference type="SUPFAM" id="SSF53335">
    <property type="entry name" value="S-adenosyl-L-methionine-dependent methyltransferases"/>
    <property type="match status" value="1"/>
</dbReference>
<dbReference type="InterPro" id="IPR029063">
    <property type="entry name" value="SAM-dependent_MTases_sf"/>
</dbReference>
<dbReference type="Gene3D" id="3.40.50.150">
    <property type="entry name" value="Vaccinia Virus protein VP39"/>
    <property type="match status" value="1"/>
</dbReference>
<reference evidence="1 2" key="1">
    <citation type="submission" date="2020-01" db="EMBL/GenBank/DDBJ databases">
        <title>Whole genome sequence of Heliobacterium gestii DSM 11169.</title>
        <authorList>
            <person name="Kyndt J.A."/>
            <person name="Meyer T.E."/>
        </authorList>
    </citation>
    <scope>NUCLEOTIDE SEQUENCE [LARGE SCALE GENOMIC DNA]</scope>
    <source>
        <strain evidence="1 2">DSM 11169</strain>
    </source>
</reference>
<dbReference type="EMBL" id="WXEX01000006">
    <property type="protein sequence ID" value="MZP43008.1"/>
    <property type="molecule type" value="Genomic_DNA"/>
</dbReference>
<comment type="caution">
    <text evidence="1">The sequence shown here is derived from an EMBL/GenBank/DDBJ whole genome shotgun (WGS) entry which is preliminary data.</text>
</comment>
<dbReference type="GO" id="GO:0032259">
    <property type="term" value="P:methylation"/>
    <property type="evidence" value="ECO:0007669"/>
    <property type="project" value="UniProtKB-KW"/>
</dbReference>
<evidence type="ECO:0000313" key="1">
    <source>
        <dbReference type="EMBL" id="MZP43008.1"/>
    </source>
</evidence>
<evidence type="ECO:0000313" key="2">
    <source>
        <dbReference type="Proteomes" id="UP000471031"/>
    </source>
</evidence>
<name>A0A845L9W4_HELGE</name>
<keyword evidence="1" id="KW-0489">Methyltransferase</keyword>
<dbReference type="GO" id="GO:0008168">
    <property type="term" value="F:methyltransferase activity"/>
    <property type="evidence" value="ECO:0007669"/>
    <property type="project" value="UniProtKB-KW"/>
</dbReference>
<protein>
    <submittedName>
        <fullName evidence="1">Methyltransferase domain-containing protein</fullName>
    </submittedName>
</protein>
<dbReference type="Proteomes" id="UP000471031">
    <property type="component" value="Unassembled WGS sequence"/>
</dbReference>
<keyword evidence="2" id="KW-1185">Reference proteome</keyword>
<proteinExistence type="predicted"/>
<dbReference type="Pfam" id="PF13489">
    <property type="entry name" value="Methyltransf_23"/>
    <property type="match status" value="1"/>
</dbReference>
<keyword evidence="1" id="KW-0808">Transferase</keyword>
<accession>A0A845L9W4</accession>
<organism evidence="1 2">
    <name type="scientific">Heliomicrobium gestii</name>
    <name type="common">Heliobacterium gestii</name>
    <dbReference type="NCBI Taxonomy" id="2699"/>
    <lineage>
        <taxon>Bacteria</taxon>
        <taxon>Bacillati</taxon>
        <taxon>Bacillota</taxon>
        <taxon>Clostridia</taxon>
        <taxon>Eubacteriales</taxon>
        <taxon>Heliobacteriaceae</taxon>
        <taxon>Heliomicrobium</taxon>
    </lineage>
</organism>
<sequence length="152" mass="17921">MSFLDITSSEQWRKYFAEGSIDAVMAEHVWEHMTKEEGQVAAQNCYNFLKPGGYLRVAVPDGYHPNKEYIQAVDVGKDEHQCLYTYDEFCKIFLRSGFAVKLLEYWDENGEFHYRDWDCQDGMIHRSRRFDRRNVDGRLGYTSIIVDAIKIE</sequence>
<gene>
    <name evidence="1" type="ORF">GTO89_08165</name>
</gene>